<evidence type="ECO:0000313" key="3">
    <source>
        <dbReference type="Proteomes" id="UP000273982"/>
    </source>
</evidence>
<feature type="region of interest" description="Disordered" evidence="1">
    <location>
        <begin position="1"/>
        <end position="21"/>
    </location>
</feature>
<name>A0A3G8M7V4_9HYPH</name>
<evidence type="ECO:0000313" key="2">
    <source>
        <dbReference type="EMBL" id="AZG78053.1"/>
    </source>
</evidence>
<organism evidence="2 3">
    <name type="scientific">Methylocystis rosea</name>
    <dbReference type="NCBI Taxonomy" id="173366"/>
    <lineage>
        <taxon>Bacteria</taxon>
        <taxon>Pseudomonadati</taxon>
        <taxon>Pseudomonadota</taxon>
        <taxon>Alphaproteobacteria</taxon>
        <taxon>Hyphomicrobiales</taxon>
        <taxon>Methylocystaceae</taxon>
        <taxon>Methylocystis</taxon>
    </lineage>
</organism>
<dbReference type="AlphaFoldDB" id="A0A3G8M7V4"/>
<proteinExistence type="predicted"/>
<dbReference type="Proteomes" id="UP000273982">
    <property type="component" value="Chromosome"/>
</dbReference>
<gene>
    <name evidence="2" type="ORF">EHO51_15635</name>
</gene>
<dbReference type="KEGG" id="mros:EHO51_15635"/>
<protein>
    <submittedName>
        <fullName evidence="2">Uncharacterized protein</fullName>
    </submittedName>
</protein>
<reference evidence="2 3" key="1">
    <citation type="submission" date="2018-11" db="EMBL/GenBank/DDBJ databases">
        <title>Genome squencing of methanotrophic bacteria isolated from alkaline groundwater in Korea.</title>
        <authorList>
            <person name="Nguyen L.N."/>
        </authorList>
    </citation>
    <scope>NUCLEOTIDE SEQUENCE [LARGE SCALE GENOMIC DNA]</scope>
    <source>
        <strain evidence="2 3">GW6</strain>
    </source>
</reference>
<sequence length="104" mass="11093">MICCRFRADSSARKPSRDQDREIMSATNGIDQFLVAPRNAASTGDLAAFEQAMQSVPGAAILQRAGKAGQPRLVVALPAASASHLREQFSATLIIEPNAPLKPF</sequence>
<evidence type="ECO:0000256" key="1">
    <source>
        <dbReference type="SAM" id="MobiDB-lite"/>
    </source>
</evidence>
<dbReference type="EMBL" id="CP034086">
    <property type="protein sequence ID" value="AZG78053.1"/>
    <property type="molecule type" value="Genomic_DNA"/>
</dbReference>
<accession>A0A3G8M7V4</accession>